<dbReference type="GO" id="GO:0051920">
    <property type="term" value="F:peroxiredoxin activity"/>
    <property type="evidence" value="ECO:0007669"/>
    <property type="project" value="InterPro"/>
</dbReference>
<dbReference type="Pfam" id="PF02627">
    <property type="entry name" value="CMD"/>
    <property type="match status" value="1"/>
</dbReference>
<dbReference type="PATRIC" id="fig|1261556.5.peg.417"/>
<name>A0A1C3TJ42_XANCT</name>
<dbReference type="PANTHER" id="PTHR33570:SF9">
    <property type="entry name" value="BLL4600 PROTEIN"/>
    <property type="match status" value="1"/>
</dbReference>
<reference evidence="3" key="1">
    <citation type="submission" date="2016-07" db="EMBL/GenBank/DDBJ databases">
        <authorList>
            <person name="Jaenicke Sebastian"/>
        </authorList>
    </citation>
    <scope>NUCLEOTIDE SEQUENCE [LARGE SCALE GENOMIC DNA]</scope>
</reference>
<dbReference type="PANTHER" id="PTHR33570">
    <property type="entry name" value="4-CARBOXYMUCONOLACTONE DECARBOXYLASE FAMILY PROTEIN"/>
    <property type="match status" value="1"/>
</dbReference>
<evidence type="ECO:0000313" key="2">
    <source>
        <dbReference type="EMBL" id="SCB03213.1"/>
    </source>
</evidence>
<protein>
    <recommendedName>
        <fullName evidence="1">Carboxymuconolactone decarboxylase-like domain-containing protein</fullName>
    </recommendedName>
</protein>
<feature type="domain" description="Carboxymuconolactone decarboxylase-like" evidence="1">
    <location>
        <begin position="31"/>
        <end position="114"/>
    </location>
</feature>
<sequence>MARLCAVNLQRETPMSDLPQPDASLFGDIAPKFAQLTDEVLFADLWQRPALSPRERSLVTVAALVALYRPQQLPFHLSRALDNGLRHDELAEAIAHLAFYAGWPCAASALPLLRAATASAA</sequence>
<evidence type="ECO:0000313" key="3">
    <source>
        <dbReference type="Proteomes" id="UP000093071"/>
    </source>
</evidence>
<dbReference type="InterPro" id="IPR003779">
    <property type="entry name" value="CMD-like"/>
</dbReference>
<dbReference type="Proteomes" id="UP000093071">
    <property type="component" value="Chromosome I"/>
</dbReference>
<dbReference type="SUPFAM" id="SSF69118">
    <property type="entry name" value="AhpD-like"/>
    <property type="match status" value="1"/>
</dbReference>
<proteinExistence type="predicted"/>
<dbReference type="AlphaFoldDB" id="A0A1C3TJ42"/>
<accession>A0A1C3TJ42</accession>
<dbReference type="InterPro" id="IPR052512">
    <property type="entry name" value="4CMD/NDH-1_regulator"/>
</dbReference>
<dbReference type="InterPro" id="IPR029032">
    <property type="entry name" value="AhpD-like"/>
</dbReference>
<dbReference type="EMBL" id="LT604072">
    <property type="protein sequence ID" value="SCB03213.1"/>
    <property type="molecule type" value="Genomic_DNA"/>
</dbReference>
<evidence type="ECO:0000259" key="1">
    <source>
        <dbReference type="Pfam" id="PF02627"/>
    </source>
</evidence>
<gene>
    <name evidence="2" type="ORF">BN444_03578</name>
</gene>
<dbReference type="Gene3D" id="1.20.1290.10">
    <property type="entry name" value="AhpD-like"/>
    <property type="match status" value="1"/>
</dbReference>
<organism evidence="2 3">
    <name type="scientific">Xanthomonas translucens pv. translucens DSM 18974</name>
    <dbReference type="NCBI Taxonomy" id="1261556"/>
    <lineage>
        <taxon>Bacteria</taxon>
        <taxon>Pseudomonadati</taxon>
        <taxon>Pseudomonadota</taxon>
        <taxon>Gammaproteobacteria</taxon>
        <taxon>Lysobacterales</taxon>
        <taxon>Lysobacteraceae</taxon>
        <taxon>Xanthomonas</taxon>
        <taxon>Xanthomonas translucens group</taxon>
    </lineage>
</organism>